<dbReference type="RefSeq" id="WP_011879939.1">
    <property type="nucleotide sequence ID" value="NZ_CADFEZ010000020.1"/>
</dbReference>
<proteinExistence type="predicted"/>
<dbReference type="Proteomes" id="UP000808215">
    <property type="component" value="Unassembled WGS sequence"/>
</dbReference>
<protein>
    <submittedName>
        <fullName evidence="1">Uncharacterized protein</fullName>
    </submittedName>
</protein>
<evidence type="ECO:0000313" key="2">
    <source>
        <dbReference type="Proteomes" id="UP000808215"/>
    </source>
</evidence>
<comment type="caution">
    <text evidence="1">The sequence shown here is derived from an EMBL/GenBank/DDBJ whole genome shotgun (WGS) entry which is preliminary data.</text>
</comment>
<reference evidence="1 2" key="1">
    <citation type="submission" date="2020-11" db="EMBL/GenBank/DDBJ databases">
        <title>Enhanced detection system for hospital associated transmission using whole genome sequencing surveillance.</title>
        <authorList>
            <person name="Harrison L.H."/>
            <person name="Van Tyne D."/>
            <person name="Marsh J.W."/>
            <person name="Griffith M.P."/>
            <person name="Snyder D.J."/>
            <person name="Cooper V.S."/>
            <person name="Mustapha M."/>
        </authorList>
    </citation>
    <scope>NUCLEOTIDE SEQUENCE [LARGE SCALE GENOMIC DNA]</scope>
    <source>
        <strain evidence="1 2">BC00020</strain>
    </source>
</reference>
<evidence type="ECO:0000313" key="1">
    <source>
        <dbReference type="EMBL" id="MBJ9687262.1"/>
    </source>
</evidence>
<gene>
    <name evidence="1" type="ORF">I5589_09225</name>
</gene>
<accession>A0ABS1ASY9</accession>
<organism evidence="1 2">
    <name type="scientific">Burkholderia vietnamiensis</name>
    <dbReference type="NCBI Taxonomy" id="60552"/>
    <lineage>
        <taxon>Bacteria</taxon>
        <taxon>Pseudomonadati</taxon>
        <taxon>Pseudomonadota</taxon>
        <taxon>Betaproteobacteria</taxon>
        <taxon>Burkholderiales</taxon>
        <taxon>Burkholderiaceae</taxon>
        <taxon>Burkholderia</taxon>
        <taxon>Burkholderia cepacia complex</taxon>
    </lineage>
</organism>
<dbReference type="EMBL" id="JADVKH010000016">
    <property type="protein sequence ID" value="MBJ9687262.1"/>
    <property type="molecule type" value="Genomic_DNA"/>
</dbReference>
<keyword evidence="2" id="KW-1185">Reference proteome</keyword>
<sequence>MSQVHERDAHSSRPAIATHMPYTRVRFAIIFIAVGLRIKQKYHPHDMRDTPSAPSTHWALQDVLGTSASISTGIDRALVCRLLLRITTSNAARTAITWMRIRVVHGLHIERQKVTRGIENNTGIEAWQDRLAPVFGAIATLLENQGWSDVARVI</sequence>
<name>A0ABS1ASY9_BURVI</name>